<dbReference type="CDD" id="cd19946">
    <property type="entry name" value="GlpA-like_Fer2_BFD-like"/>
    <property type="match status" value="1"/>
</dbReference>
<dbReference type="InterPro" id="IPR023753">
    <property type="entry name" value="FAD/NAD-binding_dom"/>
</dbReference>
<evidence type="ECO:0000256" key="1">
    <source>
        <dbReference type="ARBA" id="ARBA00023002"/>
    </source>
</evidence>
<dbReference type="InterPro" id="IPR007419">
    <property type="entry name" value="BFD-like_2Fe2S-bd_dom"/>
</dbReference>
<dbReference type="Gene3D" id="1.10.10.1100">
    <property type="entry name" value="BFD-like [2Fe-2S]-binding domain"/>
    <property type="match status" value="1"/>
</dbReference>
<dbReference type="InterPro" id="IPR041854">
    <property type="entry name" value="BFD-like_2Fe2S-bd_dom_sf"/>
</dbReference>
<keyword evidence="1" id="KW-0560">Oxidoreductase</keyword>
<dbReference type="AlphaFoldDB" id="A0A927ECW8"/>
<dbReference type="PRINTS" id="PR00469">
    <property type="entry name" value="PNDRDTASEII"/>
</dbReference>
<evidence type="ECO:0000313" key="5">
    <source>
        <dbReference type="Proteomes" id="UP000619295"/>
    </source>
</evidence>
<evidence type="ECO:0000259" key="2">
    <source>
        <dbReference type="Pfam" id="PF04324"/>
    </source>
</evidence>
<feature type="domain" description="FAD/NAD(P)-binding" evidence="3">
    <location>
        <begin position="40"/>
        <end position="348"/>
    </location>
</feature>
<keyword evidence="5" id="KW-1185">Reference proteome</keyword>
<reference evidence="4" key="1">
    <citation type="submission" date="2020-09" db="EMBL/GenBank/DDBJ databases">
        <title>Bosea spartocytisi sp. nov. a root nodule endophyte of Spartocytisus supranubius in the high mountain ecosystem fo the Teide National Park (Canary Islands, Spain).</title>
        <authorList>
            <person name="Pulido-Suarez L."/>
            <person name="Peix A."/>
            <person name="Igual J.M."/>
            <person name="Socas-Perez N."/>
            <person name="Velazquez E."/>
            <person name="Flores-Felix J.D."/>
            <person name="Leon-Barrios M."/>
        </authorList>
    </citation>
    <scope>NUCLEOTIDE SEQUENCE</scope>
    <source>
        <strain evidence="4">SSUT16</strain>
    </source>
</reference>
<name>A0A927ECW8_9HYPH</name>
<dbReference type="PANTHER" id="PTHR42949">
    <property type="entry name" value="ANAEROBIC GLYCEROL-3-PHOSPHATE DEHYDROGENASE SUBUNIT B"/>
    <property type="match status" value="1"/>
</dbReference>
<dbReference type="EMBL" id="JACXWY010000020">
    <property type="protein sequence ID" value="MBD3848627.1"/>
    <property type="molecule type" value="Genomic_DNA"/>
</dbReference>
<evidence type="ECO:0000313" key="4">
    <source>
        <dbReference type="EMBL" id="MBD3848627.1"/>
    </source>
</evidence>
<dbReference type="Proteomes" id="UP000619295">
    <property type="component" value="Unassembled WGS sequence"/>
</dbReference>
<dbReference type="PANTHER" id="PTHR42949:SF3">
    <property type="entry name" value="ANAEROBIC GLYCEROL-3-PHOSPHATE DEHYDROGENASE SUBUNIT B"/>
    <property type="match status" value="1"/>
</dbReference>
<evidence type="ECO:0000259" key="3">
    <source>
        <dbReference type="Pfam" id="PF07992"/>
    </source>
</evidence>
<feature type="domain" description="BFD-like [2Fe-2S]-binding" evidence="2">
    <location>
        <begin position="411"/>
        <end position="459"/>
    </location>
</feature>
<sequence length="500" mass="54192">MPRHGRWRAQSAGLPGDRAWRYGRRAAGGRRGDQPVTAPFDVAIIGAGPAGMAAAVMARKQGLSCVVFDEAGRPGGQIYRAVTERPERDRQDILGPDYYAGLDLVEAFQRSGAEHRAGTMVWSIAEGEIHWRSRSGSGVTFARRIVAAAGAMERPFPLRGWTLPGVMTAGAAQILLKSAGLVEDDIVFVGCGPLLYLVAAQYCRAGHPPRLIIETTPRGNLGAALPHLPRALLAARYLFKGLGLIRELRAAGVRIERGVEQVELEGEDAIRGARWRIGGRWQRADTGRVALHQGVVPNVNLAMALRCRHLWDERQRCWRPALDEWNRSSQPWLWIAGDEAGIAGAVSARLSGALAALDIARDLGAIDERERNRAGTPLRAALGRDRAVRPFLETLYRPSDAFVVPQADDVIICRCEEVTRSEIARVVKEGAAGPNQAKGFLRCGMGPCQGRMCGHTVTETMSALSGKGQEEIGYFRQRMPIKPITTGEIAAAAPFDGEGA</sequence>
<dbReference type="InterPro" id="IPR036188">
    <property type="entry name" value="FAD/NAD-bd_sf"/>
</dbReference>
<dbReference type="PIRSF" id="PIRSF037495">
    <property type="entry name" value="Opine_OX_OoxA/HcnB"/>
    <property type="match status" value="1"/>
</dbReference>
<dbReference type="InterPro" id="IPR017224">
    <property type="entry name" value="Opine_Oxase_asu/HCN_bsu"/>
</dbReference>
<dbReference type="Pfam" id="PF07992">
    <property type="entry name" value="Pyr_redox_2"/>
    <property type="match status" value="1"/>
</dbReference>
<dbReference type="Gene3D" id="3.50.50.60">
    <property type="entry name" value="FAD/NAD(P)-binding domain"/>
    <property type="match status" value="2"/>
</dbReference>
<accession>A0A927ECW8</accession>
<organism evidence="4 5">
    <name type="scientific">Bosea spartocytisi</name>
    <dbReference type="NCBI Taxonomy" id="2773451"/>
    <lineage>
        <taxon>Bacteria</taxon>
        <taxon>Pseudomonadati</taxon>
        <taxon>Pseudomonadota</taxon>
        <taxon>Alphaproteobacteria</taxon>
        <taxon>Hyphomicrobiales</taxon>
        <taxon>Boseaceae</taxon>
        <taxon>Bosea</taxon>
    </lineage>
</organism>
<dbReference type="SUPFAM" id="SSF51905">
    <property type="entry name" value="FAD/NAD(P)-binding domain"/>
    <property type="match status" value="1"/>
</dbReference>
<dbReference type="PRINTS" id="PR00368">
    <property type="entry name" value="FADPNR"/>
</dbReference>
<dbReference type="InterPro" id="IPR051691">
    <property type="entry name" value="Metab_Enz_Cyan_OpOx_G3PDH"/>
</dbReference>
<dbReference type="GO" id="GO:0016491">
    <property type="term" value="F:oxidoreductase activity"/>
    <property type="evidence" value="ECO:0007669"/>
    <property type="project" value="UniProtKB-KW"/>
</dbReference>
<gene>
    <name evidence="4" type="ORF">IED13_23270</name>
</gene>
<comment type="caution">
    <text evidence="4">The sequence shown here is derived from an EMBL/GenBank/DDBJ whole genome shotgun (WGS) entry which is preliminary data.</text>
</comment>
<protein>
    <submittedName>
        <fullName evidence="4">FAD-dependent oxidoreductase</fullName>
    </submittedName>
</protein>
<proteinExistence type="predicted"/>
<dbReference type="Pfam" id="PF04324">
    <property type="entry name" value="Fer2_BFD"/>
    <property type="match status" value="1"/>
</dbReference>